<dbReference type="AlphaFoldDB" id="A0A1H4EMZ0"/>
<accession>A0A1H4EMZ0</accession>
<sequence>MYIKFTYINSGKAQLCRCPHEYEIIFKQKKGKFRNEQKEQQAL</sequence>
<reference evidence="1 2" key="1">
    <citation type="submission" date="2016-10" db="EMBL/GenBank/DDBJ databases">
        <authorList>
            <person name="de Groot N.N."/>
        </authorList>
    </citation>
    <scope>NUCLEOTIDE SEQUENCE [LARGE SCALE GENOMIC DNA]</scope>
    <source>
        <strain evidence="1 2">DSM 19033</strain>
    </source>
</reference>
<organism evidence="1 2">
    <name type="scientific">Pedobacter hartonius</name>
    <dbReference type="NCBI Taxonomy" id="425514"/>
    <lineage>
        <taxon>Bacteria</taxon>
        <taxon>Pseudomonadati</taxon>
        <taxon>Bacteroidota</taxon>
        <taxon>Sphingobacteriia</taxon>
        <taxon>Sphingobacteriales</taxon>
        <taxon>Sphingobacteriaceae</taxon>
        <taxon>Pedobacter</taxon>
    </lineage>
</organism>
<dbReference type="STRING" id="425514.SAMN05443550_10628"/>
<proteinExistence type="predicted"/>
<protein>
    <submittedName>
        <fullName evidence="1">Uncharacterized protein</fullName>
    </submittedName>
</protein>
<name>A0A1H4EMZ0_9SPHI</name>
<evidence type="ECO:0000313" key="2">
    <source>
        <dbReference type="Proteomes" id="UP000198850"/>
    </source>
</evidence>
<gene>
    <name evidence="1" type="ORF">SAMN05443550_10628</name>
</gene>
<dbReference type="EMBL" id="FNRA01000006">
    <property type="protein sequence ID" value="SEA85612.1"/>
    <property type="molecule type" value="Genomic_DNA"/>
</dbReference>
<evidence type="ECO:0000313" key="1">
    <source>
        <dbReference type="EMBL" id="SEA85612.1"/>
    </source>
</evidence>
<dbReference type="Proteomes" id="UP000198850">
    <property type="component" value="Unassembled WGS sequence"/>
</dbReference>
<keyword evidence="2" id="KW-1185">Reference proteome</keyword>